<keyword evidence="2" id="KW-0677">Repeat</keyword>
<accession>A0A0F9KX89</accession>
<evidence type="ECO:0000256" key="2">
    <source>
        <dbReference type="ARBA" id="ARBA00022737"/>
    </source>
</evidence>
<reference evidence="4" key="1">
    <citation type="journal article" date="2015" name="Nature">
        <title>Complex archaea that bridge the gap between prokaryotes and eukaryotes.</title>
        <authorList>
            <person name="Spang A."/>
            <person name="Saw J.H."/>
            <person name="Jorgensen S.L."/>
            <person name="Zaremba-Niedzwiedzka K."/>
            <person name="Martijn J."/>
            <person name="Lind A.E."/>
            <person name="van Eijk R."/>
            <person name="Schleper C."/>
            <person name="Guy L."/>
            <person name="Ettema T.J."/>
        </authorList>
    </citation>
    <scope>NUCLEOTIDE SEQUENCE</scope>
</reference>
<dbReference type="InterPro" id="IPR055414">
    <property type="entry name" value="LRR_R13L4/SHOC2-like"/>
</dbReference>
<keyword evidence="1" id="KW-0433">Leucine-rich repeat</keyword>
<protein>
    <recommendedName>
        <fullName evidence="3">Disease resistance R13L4/SHOC-2-like LRR domain-containing protein</fullName>
    </recommendedName>
</protein>
<organism evidence="4">
    <name type="scientific">marine sediment metagenome</name>
    <dbReference type="NCBI Taxonomy" id="412755"/>
    <lineage>
        <taxon>unclassified sequences</taxon>
        <taxon>metagenomes</taxon>
        <taxon>ecological metagenomes</taxon>
    </lineage>
</organism>
<dbReference type="InterPro" id="IPR003591">
    <property type="entry name" value="Leu-rich_rpt_typical-subtyp"/>
</dbReference>
<dbReference type="SMART" id="SM00369">
    <property type="entry name" value="LRR_TYP"/>
    <property type="match status" value="5"/>
</dbReference>
<comment type="caution">
    <text evidence="4">The sequence shown here is derived from an EMBL/GenBank/DDBJ whole genome shotgun (WGS) entry which is preliminary data.</text>
</comment>
<gene>
    <name evidence="4" type="ORF">LCGC14_1582070</name>
</gene>
<dbReference type="SMART" id="SM00365">
    <property type="entry name" value="LRR_SD22"/>
    <property type="match status" value="9"/>
</dbReference>
<evidence type="ECO:0000259" key="3">
    <source>
        <dbReference type="Pfam" id="PF23598"/>
    </source>
</evidence>
<dbReference type="EMBL" id="LAZR01012464">
    <property type="protein sequence ID" value="KKM26703.1"/>
    <property type="molecule type" value="Genomic_DNA"/>
</dbReference>
<sequence>MSNKLFYPHFEENFVQISKHISLKLEDGRTKIYINNKLFRQCKALIVNIPLARLEKYDDLTSIDDLEQETPNPKYTQSNLSPKEEFWGHCSNIQAWIESDYDTRILHHSLSFPLLRELNNLGDFKAKRVFKDELVFRFINGSKQVKLFLLEEGFLCNFNFEEREVINKGLDELYTTSYFAKTFFSEDEIPLLFDNEELNGIQEIIRPKSFSKSFSRKYSHLKPIYDITEIKELKTLTDITSLALIQNYIAEIKGIDGFTYLRELALNMNEIREIKNLDKLKKLRDLSLSGNIISEIKNLENLIELEFLNLSDNQITKIEGLECLKRLKVLNLWNNKIKDIEGLENLTDLRKLSLGGNNISEIQGLENLKNLRVLVLNSNKISDIKGLEKLTRLKKITFYNNDISEILDFPNLPYLQELSLRMNPINREDIKDLQKNFGSKTRVYF</sequence>
<evidence type="ECO:0000313" key="4">
    <source>
        <dbReference type="EMBL" id="KKM26703.1"/>
    </source>
</evidence>
<dbReference type="Gene3D" id="3.80.10.10">
    <property type="entry name" value="Ribonuclease Inhibitor"/>
    <property type="match status" value="2"/>
</dbReference>
<name>A0A0F9KX89_9ZZZZ</name>
<dbReference type="PANTHER" id="PTHR46652:SF3">
    <property type="entry name" value="LEUCINE-RICH REPEAT-CONTAINING PROTEIN 9"/>
    <property type="match status" value="1"/>
</dbReference>
<dbReference type="SUPFAM" id="SSF52058">
    <property type="entry name" value="L domain-like"/>
    <property type="match status" value="1"/>
</dbReference>
<dbReference type="PANTHER" id="PTHR46652">
    <property type="entry name" value="LEUCINE-RICH REPEAT AND IQ DOMAIN-CONTAINING PROTEIN 1-RELATED"/>
    <property type="match status" value="1"/>
</dbReference>
<dbReference type="AlphaFoldDB" id="A0A0F9KX89"/>
<proteinExistence type="predicted"/>
<evidence type="ECO:0000256" key="1">
    <source>
        <dbReference type="ARBA" id="ARBA00022614"/>
    </source>
</evidence>
<dbReference type="InterPro" id="IPR050836">
    <property type="entry name" value="SDS22/Internalin_LRR"/>
</dbReference>
<dbReference type="InterPro" id="IPR001611">
    <property type="entry name" value="Leu-rich_rpt"/>
</dbReference>
<dbReference type="Pfam" id="PF23598">
    <property type="entry name" value="LRR_14"/>
    <property type="match status" value="1"/>
</dbReference>
<dbReference type="InterPro" id="IPR032675">
    <property type="entry name" value="LRR_dom_sf"/>
</dbReference>
<feature type="domain" description="Disease resistance R13L4/SHOC-2-like LRR" evidence="3">
    <location>
        <begin position="241"/>
        <end position="421"/>
    </location>
</feature>
<dbReference type="PROSITE" id="PS51450">
    <property type="entry name" value="LRR"/>
    <property type="match status" value="6"/>
</dbReference>